<feature type="non-terminal residue" evidence="1">
    <location>
        <position position="1"/>
    </location>
</feature>
<organism evidence="1">
    <name type="scientific">marine metagenome</name>
    <dbReference type="NCBI Taxonomy" id="408172"/>
    <lineage>
        <taxon>unclassified sequences</taxon>
        <taxon>metagenomes</taxon>
        <taxon>ecological metagenomes</taxon>
    </lineage>
</organism>
<sequence>ITVSFGNTSGTGASASNATLTDAFVPLNSSVCVLEDGDYLLQGTMNATGRYTSDGSSSFIRTLSHSTLVGSGEFTVDTTEELDSYGTINGTFSSASGEGIFSGPMVQPGTFHVVDAVPGSYDLTVVFEDGTRIELNDGFSIPLVGSSQASKVEIAGGSISGLLVDTSGEPVEGTVMLLGNESTASDASLDCEETGTAPCLIVPDENGAFEFGPIIPGNYTAQIDIDADGFPEISQSYFFDSELDMAFEFPSPVPDTSDLTFRLLQDGTNVPDLNVTMHLKNGTGEPVTALFDNGSNSYMAELAHGVWILNHTLSEEMQVWEQIEIGDEDISADYEFHTSHLVVGTVYYDEDIESQVAEPSEGKVLDHITVEFHWGDFSTTADTNGTGDFSIVLPEDAVVDATVQLSGAQLNLVNGTRFTVTEDGPMVDSELFDNLTMIARPGYTVEGHVNINRLDHPYHSFYGGWEPVTATADNTETDVRWHGQVGPSGMFQMVLPEGNWTFNLDAEWLSPMPADLYVDGKNDTIDIMVYPANSTVTIDFFLDHSGDNNASNGTAVTYPFRIVSTESTDVLYEVLANGSEWVSEGVAELSLEPGSYRIDVETSDAEAGDPFGTRIMTGEP</sequence>
<reference evidence="1" key="1">
    <citation type="submission" date="2018-05" db="EMBL/GenBank/DDBJ databases">
        <authorList>
            <person name="Lanie J.A."/>
            <person name="Ng W.-L."/>
            <person name="Kazmierczak K.M."/>
            <person name="Andrzejewski T.M."/>
            <person name="Davidsen T.M."/>
            <person name="Wayne K.J."/>
            <person name="Tettelin H."/>
            <person name="Glass J.I."/>
            <person name="Rusch D."/>
            <person name="Podicherti R."/>
            <person name="Tsui H.-C.T."/>
            <person name="Winkler M.E."/>
        </authorList>
    </citation>
    <scope>NUCLEOTIDE SEQUENCE</scope>
</reference>
<gene>
    <name evidence="1" type="ORF">METZ01_LOCUS185078</name>
</gene>
<feature type="non-terminal residue" evidence="1">
    <location>
        <position position="620"/>
    </location>
</feature>
<dbReference type="EMBL" id="UINC01037155">
    <property type="protein sequence ID" value="SVB32224.1"/>
    <property type="molecule type" value="Genomic_DNA"/>
</dbReference>
<evidence type="ECO:0000313" key="1">
    <source>
        <dbReference type="EMBL" id="SVB32224.1"/>
    </source>
</evidence>
<proteinExistence type="predicted"/>
<accession>A0A382D2C8</accession>
<name>A0A382D2C8_9ZZZZ</name>
<dbReference type="AlphaFoldDB" id="A0A382D2C8"/>
<protein>
    <submittedName>
        <fullName evidence="1">Uncharacterized protein</fullName>
    </submittedName>
</protein>